<evidence type="ECO:0000313" key="3">
    <source>
        <dbReference type="Proteomes" id="UP000291892"/>
    </source>
</evidence>
<gene>
    <name evidence="2" type="ORF">ELG94_24065</name>
    <name evidence="1" type="ORF">GR217_26565</name>
</gene>
<proteinExistence type="predicted"/>
<evidence type="ECO:0000313" key="4">
    <source>
        <dbReference type="Proteomes" id="UP000661163"/>
    </source>
</evidence>
<reference evidence="1 4" key="2">
    <citation type="submission" date="2019-12" db="EMBL/GenBank/DDBJ databases">
        <title>Rhizobium genotypes associated with high levels of biological nitrogen fixation by grain legumes in a temperate-maritime cropping system.</title>
        <authorList>
            <person name="Maluk M."/>
            <person name="Francesc Ferrando Molina F."/>
            <person name="Lopez Del Egido L."/>
            <person name="Lafos M."/>
            <person name="Langarica-Fuentes A."/>
            <person name="Gebre Yohannes G."/>
            <person name="Young M.W."/>
            <person name="Martin P."/>
            <person name="Gantlett R."/>
            <person name="Kenicer G."/>
            <person name="Hawes C."/>
            <person name="Begg G.S."/>
            <person name="Quilliam R.S."/>
            <person name="Squire G.R."/>
            <person name="Poole P.S."/>
            <person name="Young P.W."/>
            <person name="Iannetta P.M."/>
            <person name="James E.K."/>
        </authorList>
    </citation>
    <scope>NUCLEOTIDE SEQUENCE [LARGE SCALE GENOMIC DNA]</scope>
    <source>
        <strain evidence="1 4">JHI985</strain>
    </source>
</reference>
<dbReference type="Proteomes" id="UP000661163">
    <property type="component" value="Unassembled WGS sequence"/>
</dbReference>
<evidence type="ECO:0000313" key="2">
    <source>
        <dbReference type="EMBL" id="TBF21215.1"/>
    </source>
</evidence>
<dbReference type="EMBL" id="SIKX01000001">
    <property type="protein sequence ID" value="TBF21215.1"/>
    <property type="molecule type" value="Genomic_DNA"/>
</dbReference>
<evidence type="ECO:0000313" key="1">
    <source>
        <dbReference type="EMBL" id="NEI51225.1"/>
    </source>
</evidence>
<accession>A0AAE8QH46</accession>
<protein>
    <submittedName>
        <fullName evidence="2">Uncharacterized protein</fullName>
    </submittedName>
</protein>
<reference evidence="2 3" key="1">
    <citation type="submission" date="2019-02" db="EMBL/GenBank/DDBJ databases">
        <title>The genomic architecture of introgression among sibling species of bacteria.</title>
        <authorList>
            <person name="Cavassim M.I.A."/>
            <person name="Moeskjaer S."/>
            <person name="Moslemi C."/>
            <person name="Fields B."/>
            <person name="Bachmann A."/>
            <person name="Vilhjalmsson B."/>
            <person name="Schierup M.H."/>
            <person name="Young J.P.W."/>
            <person name="Andersen S.U."/>
        </authorList>
    </citation>
    <scope>NUCLEOTIDE SEQUENCE [LARGE SCALE GENOMIC DNA]</scope>
    <source>
        <strain evidence="2 3">SM42</strain>
    </source>
</reference>
<organism evidence="2 3">
    <name type="scientific">Rhizobium ruizarguesonis</name>
    <dbReference type="NCBI Taxonomy" id="2081791"/>
    <lineage>
        <taxon>Bacteria</taxon>
        <taxon>Pseudomonadati</taxon>
        <taxon>Pseudomonadota</taxon>
        <taxon>Alphaproteobacteria</taxon>
        <taxon>Hyphomicrobiales</taxon>
        <taxon>Rhizobiaceae</taxon>
        <taxon>Rhizobium/Agrobacterium group</taxon>
        <taxon>Rhizobium</taxon>
    </lineage>
</organism>
<sequence length="102" mass="11838">MAGQSRSGCFALHNSLNRNRFKDKIIQQFKMLQRPLRIRKDTRRCNMESPAPCERRAFFSSADWPQTASQSMAWISLFFVSGRKIRPITSVIDAKTIGYQRP</sequence>
<comment type="caution">
    <text evidence="2">The sequence shown here is derived from an EMBL/GenBank/DDBJ whole genome shotgun (WGS) entry which is preliminary data.</text>
</comment>
<name>A0AAE8QH46_9HYPH</name>
<dbReference type="AlphaFoldDB" id="A0AAE8QH46"/>
<dbReference type="EMBL" id="WUFC01000026">
    <property type="protein sequence ID" value="NEI51225.1"/>
    <property type="molecule type" value="Genomic_DNA"/>
</dbReference>
<dbReference type="Proteomes" id="UP000291892">
    <property type="component" value="Unassembled WGS sequence"/>
</dbReference>